<dbReference type="AlphaFoldDB" id="A0A4W2FQS1"/>
<dbReference type="PANTHER" id="PTHR13943">
    <property type="entry name" value="HRAS-LIKE SUPPRESSOR - RELATED"/>
    <property type="match status" value="1"/>
</dbReference>
<sequence length="310" mass="34939">MYPSLTSLVSLLWEQLWGFGPFIPRRMESPSANPFKFSAVISFVCVRKVEPWQGHKKFTLSSPREVGVLRAHTAQSRGPLKSHRVYKTSFSMFKKKSQQFTGFYSSLFQIRKPGTRDHNGLIQSHIALTLTHLLIPLWMWWMLGSCWPKTNRVPHPESTGKISGIGWSTIGSSLADKARVKKERLCDVVGKDPYKVNNKHDDKYNPFPPSKIVQLAEKLAGHEYFYHVLCANCEHFVNELRYGVSRSDQVSHVWKKVQTALAALTGLGAGDTAKLKTSEGSARTQVIDAVPAAIIMILNLLYKITPKSRS</sequence>
<keyword evidence="4" id="KW-0443">Lipid metabolism</keyword>
<dbReference type="GO" id="GO:0004623">
    <property type="term" value="F:phospholipase A2 activity"/>
    <property type="evidence" value="ECO:0007669"/>
    <property type="project" value="TreeGrafter"/>
</dbReference>
<dbReference type="InterPro" id="IPR007053">
    <property type="entry name" value="LRAT_dom"/>
</dbReference>
<dbReference type="InterPro" id="IPR051496">
    <property type="entry name" value="H-rev107_PLA/AT"/>
</dbReference>
<keyword evidence="3" id="KW-0378">Hydrolase</keyword>
<dbReference type="Gene3D" id="3.90.1720.10">
    <property type="entry name" value="endopeptidase domain like (from Nostoc punctiforme)"/>
    <property type="match status" value="1"/>
</dbReference>
<organism evidence="6 7">
    <name type="scientific">Bos indicus x Bos taurus</name>
    <name type="common">Hybrid cattle</name>
    <dbReference type="NCBI Taxonomy" id="30522"/>
    <lineage>
        <taxon>Eukaryota</taxon>
        <taxon>Metazoa</taxon>
        <taxon>Chordata</taxon>
        <taxon>Craniata</taxon>
        <taxon>Vertebrata</taxon>
        <taxon>Euteleostomi</taxon>
        <taxon>Mammalia</taxon>
        <taxon>Eutheria</taxon>
        <taxon>Laurasiatheria</taxon>
        <taxon>Artiodactyla</taxon>
        <taxon>Ruminantia</taxon>
        <taxon>Pecora</taxon>
        <taxon>Bovidae</taxon>
        <taxon>Bovinae</taxon>
        <taxon>Bos</taxon>
    </lineage>
</organism>
<evidence type="ECO:0000313" key="7">
    <source>
        <dbReference type="Proteomes" id="UP000429181"/>
    </source>
</evidence>
<keyword evidence="2" id="KW-0808">Transferase</keyword>
<evidence type="ECO:0000256" key="1">
    <source>
        <dbReference type="ARBA" id="ARBA00007824"/>
    </source>
</evidence>
<evidence type="ECO:0000256" key="2">
    <source>
        <dbReference type="ARBA" id="ARBA00022679"/>
    </source>
</evidence>
<dbReference type="PANTHER" id="PTHR13943:SF31">
    <property type="entry name" value="PHOSPHOLIPASE A AND ACYLTRANSFERASE 3"/>
    <property type="match status" value="1"/>
</dbReference>
<dbReference type="Proteomes" id="UP000429181">
    <property type="component" value="Chromosome 29"/>
</dbReference>
<name>A0A4W2FQS1_BOBOX</name>
<dbReference type="GO" id="GO:0016410">
    <property type="term" value="F:N-acyltransferase activity"/>
    <property type="evidence" value="ECO:0007669"/>
    <property type="project" value="TreeGrafter"/>
</dbReference>
<reference evidence="6 7" key="1">
    <citation type="submission" date="2018-11" db="EMBL/GenBank/DDBJ databases">
        <title>Haplotype-resolved cattle genomes.</title>
        <authorList>
            <person name="Low W.Y."/>
            <person name="Tearle R."/>
            <person name="Bickhart D.M."/>
            <person name="Rosen B.D."/>
            <person name="Koren S."/>
            <person name="Rhie A."/>
            <person name="Hiendleder S."/>
            <person name="Phillippy A.M."/>
            <person name="Smith T.P.L."/>
            <person name="Williams J.L."/>
        </authorList>
    </citation>
    <scope>NUCLEOTIDE SEQUENCE [LARGE SCALE GENOMIC DNA]</scope>
</reference>
<protein>
    <recommendedName>
        <fullName evidence="5">LRAT domain-containing protein</fullName>
    </recommendedName>
</protein>
<dbReference type="Ensembl" id="ENSBIXT00005003422.1">
    <property type="protein sequence ID" value="ENSBIXP00005006935.1"/>
    <property type="gene ID" value="ENSBIXG00005012288.1"/>
</dbReference>
<dbReference type="Pfam" id="PF04970">
    <property type="entry name" value="LRAT"/>
    <property type="match status" value="1"/>
</dbReference>
<comment type="similarity">
    <text evidence="1">Belongs to the H-rev107 family.</text>
</comment>
<evidence type="ECO:0000256" key="4">
    <source>
        <dbReference type="ARBA" id="ARBA00023098"/>
    </source>
</evidence>
<dbReference type="GO" id="GO:0070292">
    <property type="term" value="P:N-acylphosphatidylethanolamine metabolic process"/>
    <property type="evidence" value="ECO:0007669"/>
    <property type="project" value="TreeGrafter"/>
</dbReference>
<proteinExistence type="inferred from homology"/>
<evidence type="ECO:0000313" key="6">
    <source>
        <dbReference type="Ensembl" id="ENSBIXP00005006935.1"/>
    </source>
</evidence>
<evidence type="ECO:0000256" key="3">
    <source>
        <dbReference type="ARBA" id="ARBA00022801"/>
    </source>
</evidence>
<dbReference type="GO" id="GO:0008970">
    <property type="term" value="F:phospholipase A1 activity"/>
    <property type="evidence" value="ECO:0007669"/>
    <property type="project" value="TreeGrafter"/>
</dbReference>
<reference evidence="6" key="2">
    <citation type="submission" date="2025-08" db="UniProtKB">
        <authorList>
            <consortium name="Ensembl"/>
        </authorList>
    </citation>
    <scope>IDENTIFICATION</scope>
</reference>
<evidence type="ECO:0000259" key="5">
    <source>
        <dbReference type="PROSITE" id="PS51934"/>
    </source>
</evidence>
<dbReference type="PROSITE" id="PS51934">
    <property type="entry name" value="LRAT"/>
    <property type="match status" value="1"/>
</dbReference>
<dbReference type="GeneTree" id="ENSGT00940000154853"/>
<accession>A0A4W2FQS1</accession>
<dbReference type="GO" id="GO:0005737">
    <property type="term" value="C:cytoplasm"/>
    <property type="evidence" value="ECO:0007669"/>
    <property type="project" value="TreeGrafter"/>
</dbReference>
<feature type="domain" description="LRAT" evidence="5">
    <location>
        <begin position="132"/>
        <end position="249"/>
    </location>
</feature>